<dbReference type="Pfam" id="PF00535">
    <property type="entry name" value="Glycos_transf_2"/>
    <property type="match status" value="1"/>
</dbReference>
<evidence type="ECO:0000313" key="3">
    <source>
        <dbReference type="Proteomes" id="UP000467249"/>
    </source>
</evidence>
<dbReference type="GO" id="GO:0016740">
    <property type="term" value="F:transferase activity"/>
    <property type="evidence" value="ECO:0007669"/>
    <property type="project" value="UniProtKB-KW"/>
</dbReference>
<feature type="domain" description="Glycosyltransferase 2-like" evidence="1">
    <location>
        <begin position="8"/>
        <end position="104"/>
    </location>
</feature>
<keyword evidence="3" id="KW-1185">Reference proteome</keyword>
<dbReference type="Gene3D" id="3.90.550.10">
    <property type="entry name" value="Spore Coat Polysaccharide Biosynthesis Protein SpsA, Chain A"/>
    <property type="match status" value="1"/>
</dbReference>
<sequence length="263" mass="29706">MRTLPLISVITITLNDLDGLVYTVNTVENQTYSNYEHIVIDGLSSDGTVDFCADAEQRLSRFSYVSEKDRGIFDAMNKGARKAQGDLLVFINSSDGFTHPSVLDFVANRWSESEDWQWGYGAMRFTDANRMPFSGTVQAPFDRRKFEFGRQYIPHPASYVSRRLFLETGGFDESFGTAADQEFFVRICRTHAPAVWIEFLADFMAGGVHSTESIWHTRTLWHLMRVKNGAAIGSNRYVDRVASAAHASAEHLASAARKQLRRI</sequence>
<proteinExistence type="predicted"/>
<evidence type="ECO:0000313" key="2">
    <source>
        <dbReference type="EMBL" id="BBZ79560.1"/>
    </source>
</evidence>
<dbReference type="CDD" id="cd06433">
    <property type="entry name" value="GT_2_WfgS_like"/>
    <property type="match status" value="1"/>
</dbReference>
<dbReference type="Proteomes" id="UP000467249">
    <property type="component" value="Chromosome"/>
</dbReference>
<reference evidence="2 3" key="1">
    <citation type="journal article" date="2019" name="Emerg. Microbes Infect.">
        <title>Comprehensive subspecies identification of 175 nontuberculous mycobacteria species based on 7547 genomic profiles.</title>
        <authorList>
            <person name="Matsumoto Y."/>
            <person name="Kinjo T."/>
            <person name="Motooka D."/>
            <person name="Nabeya D."/>
            <person name="Jung N."/>
            <person name="Uechi K."/>
            <person name="Horii T."/>
            <person name="Iida T."/>
            <person name="Fujita J."/>
            <person name="Nakamura S."/>
        </authorList>
    </citation>
    <scope>NUCLEOTIDE SEQUENCE [LARGE SCALE GENOMIC DNA]</scope>
    <source>
        <strain evidence="2 3">JCM 30275</strain>
    </source>
</reference>
<dbReference type="PANTHER" id="PTHR43685">
    <property type="entry name" value="GLYCOSYLTRANSFERASE"/>
    <property type="match status" value="1"/>
</dbReference>
<dbReference type="InterPro" id="IPR050834">
    <property type="entry name" value="Glycosyltransf_2"/>
</dbReference>
<dbReference type="KEGG" id="many:MANY_48970"/>
<accession>A0A6N4WC56</accession>
<evidence type="ECO:0000259" key="1">
    <source>
        <dbReference type="Pfam" id="PF00535"/>
    </source>
</evidence>
<organism evidence="2 3">
    <name type="scientific">Mycolicibacterium anyangense</name>
    <dbReference type="NCBI Taxonomy" id="1431246"/>
    <lineage>
        <taxon>Bacteria</taxon>
        <taxon>Bacillati</taxon>
        <taxon>Actinomycetota</taxon>
        <taxon>Actinomycetes</taxon>
        <taxon>Mycobacteriales</taxon>
        <taxon>Mycobacteriaceae</taxon>
        <taxon>Mycolicibacterium</taxon>
    </lineage>
</organism>
<dbReference type="PANTHER" id="PTHR43685:SF2">
    <property type="entry name" value="GLYCOSYLTRANSFERASE 2-LIKE DOMAIN-CONTAINING PROTEIN"/>
    <property type="match status" value="1"/>
</dbReference>
<keyword evidence="2" id="KW-0808">Transferase</keyword>
<dbReference type="InterPro" id="IPR029044">
    <property type="entry name" value="Nucleotide-diphossugar_trans"/>
</dbReference>
<dbReference type="EMBL" id="AP022620">
    <property type="protein sequence ID" value="BBZ79560.1"/>
    <property type="molecule type" value="Genomic_DNA"/>
</dbReference>
<dbReference type="RefSeq" id="WP_163806851.1">
    <property type="nucleotide sequence ID" value="NZ_AP022620.1"/>
</dbReference>
<gene>
    <name evidence="2" type="ORF">MANY_48970</name>
</gene>
<protein>
    <submittedName>
        <fullName evidence="2">Putative glycosyltransferase</fullName>
    </submittedName>
</protein>
<dbReference type="SUPFAM" id="SSF53448">
    <property type="entry name" value="Nucleotide-diphospho-sugar transferases"/>
    <property type="match status" value="1"/>
</dbReference>
<name>A0A6N4WC56_9MYCO</name>
<dbReference type="InterPro" id="IPR001173">
    <property type="entry name" value="Glyco_trans_2-like"/>
</dbReference>
<dbReference type="AlphaFoldDB" id="A0A6N4WC56"/>